<sequence length="53" mass="6134">MTALRYCPRCRTTEPMMKAGTNPRATGKRAQQWKCRVKRCSHITVNPLTTRKV</sequence>
<dbReference type="EMBL" id="LAZR01007498">
    <property type="protein sequence ID" value="KKM84890.1"/>
    <property type="molecule type" value="Genomic_DNA"/>
</dbReference>
<reference evidence="1" key="1">
    <citation type="journal article" date="2015" name="Nature">
        <title>Complex archaea that bridge the gap between prokaryotes and eukaryotes.</title>
        <authorList>
            <person name="Spang A."/>
            <person name="Saw J.H."/>
            <person name="Jorgensen S.L."/>
            <person name="Zaremba-Niedzwiedzka K."/>
            <person name="Martijn J."/>
            <person name="Lind A.E."/>
            <person name="van Eijk R."/>
            <person name="Schleper C."/>
            <person name="Guy L."/>
            <person name="Ettema T.J."/>
        </authorList>
    </citation>
    <scope>NUCLEOTIDE SEQUENCE</scope>
</reference>
<dbReference type="AlphaFoldDB" id="A0A0F9N7Z0"/>
<protein>
    <submittedName>
        <fullName evidence="1">Uncharacterized protein</fullName>
    </submittedName>
</protein>
<accession>A0A0F9N7Z0</accession>
<evidence type="ECO:0000313" key="1">
    <source>
        <dbReference type="EMBL" id="KKM84890.1"/>
    </source>
</evidence>
<gene>
    <name evidence="1" type="ORF">LCGC14_1294620</name>
</gene>
<organism evidence="1">
    <name type="scientific">marine sediment metagenome</name>
    <dbReference type="NCBI Taxonomy" id="412755"/>
    <lineage>
        <taxon>unclassified sequences</taxon>
        <taxon>metagenomes</taxon>
        <taxon>ecological metagenomes</taxon>
    </lineage>
</organism>
<proteinExistence type="predicted"/>
<comment type="caution">
    <text evidence="1">The sequence shown here is derived from an EMBL/GenBank/DDBJ whole genome shotgun (WGS) entry which is preliminary data.</text>
</comment>
<name>A0A0F9N7Z0_9ZZZZ</name>